<evidence type="ECO:0000256" key="4">
    <source>
        <dbReference type="PROSITE-ProRule" id="PRU00175"/>
    </source>
</evidence>
<keyword evidence="6" id="KW-0067">ATP-binding</keyword>
<evidence type="ECO:0000313" key="7">
    <source>
        <dbReference type="Proteomes" id="UP000078348"/>
    </source>
</evidence>
<keyword evidence="6" id="KW-0547">Nucleotide-binding</keyword>
<accession>A0A196S9J2</accession>
<dbReference type="GO" id="GO:0004386">
    <property type="term" value="F:helicase activity"/>
    <property type="evidence" value="ECO:0007669"/>
    <property type="project" value="UniProtKB-KW"/>
</dbReference>
<sequence length="152" mass="17687">MSKPSSQTCQFCSSKLKETDPIVCFQFEGPKTVVYHEECYDLYVKQYNRYRKVLQMINSGEFNLILNEGTKNEIASISVPDQQEENCICPICLYNVADMVLLPCGHRLCNECLLDWRRKTICKKQSGTKCCFCRRFIEKSVPYATLKQEQKL</sequence>
<dbReference type="STRING" id="478820.A0A196S9J2"/>
<dbReference type="Gene3D" id="3.30.40.10">
    <property type="entry name" value="Zinc/RING finger domain, C3HC4 (zinc finger)"/>
    <property type="match status" value="1"/>
</dbReference>
<keyword evidence="3" id="KW-0862">Zinc</keyword>
<evidence type="ECO:0000259" key="5">
    <source>
        <dbReference type="PROSITE" id="PS50089"/>
    </source>
</evidence>
<dbReference type="PROSITE" id="PS50089">
    <property type="entry name" value="ZF_RING_2"/>
    <property type="match status" value="1"/>
</dbReference>
<proteinExistence type="predicted"/>
<keyword evidence="1" id="KW-0479">Metal-binding</keyword>
<keyword evidence="6" id="KW-0378">Hydrolase</keyword>
<dbReference type="PROSITE" id="PS00518">
    <property type="entry name" value="ZF_RING_1"/>
    <property type="match status" value="1"/>
</dbReference>
<dbReference type="GO" id="GO:0008270">
    <property type="term" value="F:zinc ion binding"/>
    <property type="evidence" value="ECO:0007669"/>
    <property type="project" value="UniProtKB-KW"/>
</dbReference>
<dbReference type="EMBL" id="LXWW01000528">
    <property type="protein sequence ID" value="OAO12659.1"/>
    <property type="molecule type" value="Genomic_DNA"/>
</dbReference>
<evidence type="ECO:0000256" key="3">
    <source>
        <dbReference type="ARBA" id="ARBA00022833"/>
    </source>
</evidence>
<name>A0A196S9J2_BLAHN</name>
<protein>
    <submittedName>
        <fullName evidence="6">DNA/RNA helicase protein RAD5</fullName>
    </submittedName>
</protein>
<dbReference type="SMART" id="SM00184">
    <property type="entry name" value="RING"/>
    <property type="match status" value="1"/>
</dbReference>
<keyword evidence="6" id="KW-0347">Helicase</keyword>
<comment type="caution">
    <text evidence="6">The sequence shown here is derived from an EMBL/GenBank/DDBJ whole genome shotgun (WGS) entry which is preliminary data.</text>
</comment>
<feature type="domain" description="RING-type" evidence="5">
    <location>
        <begin position="89"/>
        <end position="134"/>
    </location>
</feature>
<gene>
    <name evidence="6" type="ORF">AV274_5656</name>
</gene>
<dbReference type="InterPro" id="IPR001841">
    <property type="entry name" value="Znf_RING"/>
</dbReference>
<dbReference type="Proteomes" id="UP000078348">
    <property type="component" value="Unassembled WGS sequence"/>
</dbReference>
<evidence type="ECO:0000256" key="1">
    <source>
        <dbReference type="ARBA" id="ARBA00022723"/>
    </source>
</evidence>
<dbReference type="SUPFAM" id="SSF57850">
    <property type="entry name" value="RING/U-box"/>
    <property type="match status" value="1"/>
</dbReference>
<evidence type="ECO:0000256" key="2">
    <source>
        <dbReference type="ARBA" id="ARBA00022771"/>
    </source>
</evidence>
<keyword evidence="2 4" id="KW-0863">Zinc-finger</keyword>
<reference evidence="6 7" key="1">
    <citation type="submission" date="2016-05" db="EMBL/GenBank/DDBJ databases">
        <title>Nuclear genome of Blastocystis sp. subtype 1 NandII.</title>
        <authorList>
            <person name="Gentekaki E."/>
            <person name="Curtis B."/>
            <person name="Stairs C."/>
            <person name="Eme L."/>
            <person name="Herman E."/>
            <person name="Klimes V."/>
            <person name="Arias M.C."/>
            <person name="Elias M."/>
            <person name="Hilliou F."/>
            <person name="Klute M."/>
            <person name="Malik S.-B."/>
            <person name="Pightling A."/>
            <person name="Rachubinski R."/>
            <person name="Salas D."/>
            <person name="Schlacht A."/>
            <person name="Suga H."/>
            <person name="Archibald J."/>
            <person name="Ball S.G."/>
            <person name="Clark G."/>
            <person name="Dacks J."/>
            <person name="Van Der Giezen M."/>
            <person name="Tsaousis A."/>
            <person name="Roger A."/>
        </authorList>
    </citation>
    <scope>NUCLEOTIDE SEQUENCE [LARGE SCALE GENOMIC DNA]</scope>
    <source>
        <strain evidence="7">ATCC 50177 / NandII</strain>
    </source>
</reference>
<keyword evidence="7" id="KW-1185">Reference proteome</keyword>
<evidence type="ECO:0000313" key="6">
    <source>
        <dbReference type="EMBL" id="OAO12659.1"/>
    </source>
</evidence>
<organism evidence="6 7">
    <name type="scientific">Blastocystis sp. subtype 1 (strain ATCC 50177 / NandII)</name>
    <dbReference type="NCBI Taxonomy" id="478820"/>
    <lineage>
        <taxon>Eukaryota</taxon>
        <taxon>Sar</taxon>
        <taxon>Stramenopiles</taxon>
        <taxon>Bigyra</taxon>
        <taxon>Opalozoa</taxon>
        <taxon>Opalinata</taxon>
        <taxon>Blastocystidae</taxon>
        <taxon>Blastocystis</taxon>
    </lineage>
</organism>
<dbReference type="InterPro" id="IPR017907">
    <property type="entry name" value="Znf_RING_CS"/>
</dbReference>
<dbReference type="Pfam" id="PF13920">
    <property type="entry name" value="zf-C3HC4_3"/>
    <property type="match status" value="1"/>
</dbReference>
<dbReference type="AlphaFoldDB" id="A0A196S9J2"/>
<dbReference type="OrthoDB" id="1711136at2759"/>
<dbReference type="InterPro" id="IPR013083">
    <property type="entry name" value="Znf_RING/FYVE/PHD"/>
</dbReference>